<proteinExistence type="predicted"/>
<reference evidence="2" key="1">
    <citation type="submission" date="2016-09" db="EMBL/GenBank/DDBJ databases">
        <authorList>
            <person name="Gulvik C.A."/>
        </authorList>
    </citation>
    <scope>NUCLEOTIDE SEQUENCE [LARGE SCALE GENOMIC DNA]</scope>
    <source>
        <strain evidence="2">LMG 26306</strain>
    </source>
</reference>
<dbReference type="RefSeq" id="WP_069636176.1">
    <property type="nucleotide sequence ID" value="NZ_JXKZ01000013.1"/>
</dbReference>
<dbReference type="Proteomes" id="UP000094764">
    <property type="component" value="Unassembled WGS sequence"/>
</dbReference>
<accession>A0A1E5GR30</accession>
<gene>
    <name evidence="1" type="ORF">BCR23_12730</name>
</gene>
<dbReference type="OrthoDB" id="7059787at2"/>
<sequence>MSIRELIEFFYTNQEFLKNVGILYFGEGTNEFKFQNILSYKEDSKFSIDSINGKQSFLWLDTSVVKEMVEHTTSNICYSSCVYLDTQVISYLMKLFKTRDKDQTPFLNDTYEILYYLKEKDTDFSAFPYLMENSTKINNPKILIPMFENLTIYDFYMEMSFSDFINTFENKNITMNLDYQKTDETITEIKHMSVDPYSRKLLETQKAIQCLLLHTSLLSLKSDKTLAEKIESLYEFSHHSICSFLERELIICYRFLKNPNDPLVQKFFKKIKIGSKNISGAILGMSWDLFHIRMLAMNMIPTDNEPESFDMHSLLTFDKGMSEVLKIHPVKMLVFIDSTPFWIFEQSIKKVITEVDILEYYKPSKREERTTKASTGINYDNLITSLQNELIQFEK</sequence>
<dbReference type="PATRIC" id="fig|903983.4.peg.676"/>
<keyword evidence="2" id="KW-1185">Reference proteome</keyword>
<evidence type="ECO:0000313" key="2">
    <source>
        <dbReference type="Proteomes" id="UP000094764"/>
    </source>
</evidence>
<comment type="caution">
    <text evidence="1">The sequence shown here is derived from an EMBL/GenBank/DDBJ whole genome shotgun (WGS) entry which is preliminary data.</text>
</comment>
<dbReference type="EMBL" id="MIKB01000019">
    <property type="protein sequence ID" value="OEG14690.1"/>
    <property type="molecule type" value="Genomic_DNA"/>
</dbReference>
<name>A0A1E5GR30_9ENTE</name>
<dbReference type="AlphaFoldDB" id="A0A1E5GR30"/>
<evidence type="ECO:0000313" key="1">
    <source>
        <dbReference type="EMBL" id="OEG14690.1"/>
    </source>
</evidence>
<protein>
    <submittedName>
        <fullName evidence="1">Uncharacterized protein</fullName>
    </submittedName>
</protein>
<dbReference type="STRING" id="903983.BCR23_12730"/>
<organism evidence="1 2">
    <name type="scientific">Enterococcus quebecensis</name>
    <dbReference type="NCBI Taxonomy" id="903983"/>
    <lineage>
        <taxon>Bacteria</taxon>
        <taxon>Bacillati</taxon>
        <taxon>Bacillota</taxon>
        <taxon>Bacilli</taxon>
        <taxon>Lactobacillales</taxon>
        <taxon>Enterococcaceae</taxon>
        <taxon>Enterococcus</taxon>
    </lineage>
</organism>